<dbReference type="SUPFAM" id="SSF55347">
    <property type="entry name" value="Glyceraldehyde-3-phosphate dehydrogenase-like, C-terminal domain"/>
    <property type="match status" value="1"/>
</dbReference>
<dbReference type="Gene3D" id="3.40.50.720">
    <property type="entry name" value="NAD(P)-binding Rossmann-like Domain"/>
    <property type="match status" value="1"/>
</dbReference>
<dbReference type="SUPFAM" id="SSF51735">
    <property type="entry name" value="NAD(P)-binding Rossmann-fold domains"/>
    <property type="match status" value="1"/>
</dbReference>
<accession>A0A7K1KY92</accession>
<dbReference type="RefSeq" id="WP_156216156.1">
    <property type="nucleotide sequence ID" value="NZ_WOFH01000003.1"/>
</dbReference>
<evidence type="ECO:0000313" key="3">
    <source>
        <dbReference type="EMBL" id="MUN37164.1"/>
    </source>
</evidence>
<sequence>MEPIGLAVVGAGYWGPNLVRTAQATPALRLRWLCDLDEERARTVLGPYTTVRATPSYRQVLDDPDVAAVAIATPAATHFELVRAALEAGKHVLVEKPLTPSAAQSAELVDLAARYGLVLMCDHTYCYTPAVRKIRELIHGGEIGDVQFVDSVRINLGLVQPDVDVLWDLAPHDLSILDHVLPADVTVEAVAARGSDPINAGRLCVAHLSVLLSTGVMAHVHVNWLSPTKIRTTVIGGSRRTIVWDDLNPVQRLAVYDRGVDRAPAGTLGQDERHEALVSYRVGDVLVPALPEREALREVMAELADAITQERPPLTGGDAGLRVVALLEAADRSVAEGGALVPVRHVAESDVMKEHA</sequence>
<evidence type="ECO:0000313" key="4">
    <source>
        <dbReference type="Proteomes" id="UP000432015"/>
    </source>
</evidence>
<feature type="domain" description="GFO/IDH/MocA-like oxidoreductase" evidence="2">
    <location>
        <begin position="131"/>
        <end position="236"/>
    </location>
</feature>
<protein>
    <submittedName>
        <fullName evidence="3">Gfo/Idh/MocA family oxidoreductase</fullName>
    </submittedName>
</protein>
<gene>
    <name evidence="3" type="ORF">GNZ18_11200</name>
</gene>
<comment type="caution">
    <text evidence="3">The sequence shown here is derived from an EMBL/GenBank/DDBJ whole genome shotgun (WGS) entry which is preliminary data.</text>
</comment>
<feature type="domain" description="Gfo/Idh/MocA-like oxidoreductase N-terminal" evidence="1">
    <location>
        <begin position="5"/>
        <end position="123"/>
    </location>
</feature>
<dbReference type="InterPro" id="IPR051450">
    <property type="entry name" value="Gfo/Idh/MocA_Oxidoreductases"/>
</dbReference>
<proteinExistence type="predicted"/>
<dbReference type="InterPro" id="IPR055170">
    <property type="entry name" value="GFO_IDH_MocA-like_dom"/>
</dbReference>
<dbReference type="InterPro" id="IPR000683">
    <property type="entry name" value="Gfo/Idh/MocA-like_OxRdtase_N"/>
</dbReference>
<dbReference type="Proteomes" id="UP000432015">
    <property type="component" value="Unassembled WGS sequence"/>
</dbReference>
<keyword evidence="4" id="KW-1185">Reference proteome</keyword>
<dbReference type="Gene3D" id="3.30.360.10">
    <property type="entry name" value="Dihydrodipicolinate Reductase, domain 2"/>
    <property type="match status" value="1"/>
</dbReference>
<dbReference type="PANTHER" id="PTHR43377">
    <property type="entry name" value="BILIVERDIN REDUCTASE A"/>
    <property type="match status" value="1"/>
</dbReference>
<dbReference type="PANTHER" id="PTHR43377:SF6">
    <property type="entry name" value="GFO_IDH_MOCA-LIKE OXIDOREDUCTASE N-TERMINAL DOMAIN-CONTAINING PROTEIN"/>
    <property type="match status" value="1"/>
</dbReference>
<evidence type="ECO:0000259" key="1">
    <source>
        <dbReference type="Pfam" id="PF01408"/>
    </source>
</evidence>
<dbReference type="EMBL" id="WOFH01000003">
    <property type="protein sequence ID" value="MUN37164.1"/>
    <property type="molecule type" value="Genomic_DNA"/>
</dbReference>
<dbReference type="InterPro" id="IPR036291">
    <property type="entry name" value="NAD(P)-bd_dom_sf"/>
</dbReference>
<name>A0A7K1KY92_9ACTN</name>
<dbReference type="Pfam" id="PF22725">
    <property type="entry name" value="GFO_IDH_MocA_C3"/>
    <property type="match status" value="1"/>
</dbReference>
<dbReference type="AlphaFoldDB" id="A0A7K1KY92"/>
<organism evidence="3 4">
    <name type="scientific">Actinomadura litoris</name>
    <dbReference type="NCBI Taxonomy" id="2678616"/>
    <lineage>
        <taxon>Bacteria</taxon>
        <taxon>Bacillati</taxon>
        <taxon>Actinomycetota</taxon>
        <taxon>Actinomycetes</taxon>
        <taxon>Streptosporangiales</taxon>
        <taxon>Thermomonosporaceae</taxon>
        <taxon>Actinomadura</taxon>
    </lineage>
</organism>
<evidence type="ECO:0000259" key="2">
    <source>
        <dbReference type="Pfam" id="PF22725"/>
    </source>
</evidence>
<dbReference type="GO" id="GO:0000166">
    <property type="term" value="F:nucleotide binding"/>
    <property type="evidence" value="ECO:0007669"/>
    <property type="project" value="InterPro"/>
</dbReference>
<dbReference type="Pfam" id="PF01408">
    <property type="entry name" value="GFO_IDH_MocA"/>
    <property type="match status" value="1"/>
</dbReference>
<reference evidence="3 4" key="1">
    <citation type="submission" date="2019-11" db="EMBL/GenBank/DDBJ databases">
        <authorList>
            <person name="Cao P."/>
        </authorList>
    </citation>
    <scope>NUCLEOTIDE SEQUENCE [LARGE SCALE GENOMIC DNA]</scope>
    <source>
        <strain evidence="3 4">NEAU-AAG5</strain>
    </source>
</reference>